<feature type="transmembrane region" description="Helical" evidence="9">
    <location>
        <begin position="43"/>
        <end position="63"/>
    </location>
</feature>
<dbReference type="PROSITE" id="PS51104">
    <property type="entry name" value="PTS_EIIC_TYPE_2"/>
    <property type="match status" value="1"/>
</dbReference>
<protein>
    <submittedName>
        <fullName evidence="11">PTS galactitol transporter subunit IIC</fullName>
    </submittedName>
</protein>
<feature type="transmembrane region" description="Helical" evidence="9">
    <location>
        <begin position="137"/>
        <end position="161"/>
    </location>
</feature>
<feature type="transmembrane region" description="Helical" evidence="9">
    <location>
        <begin position="221"/>
        <end position="243"/>
    </location>
</feature>
<dbReference type="EMBL" id="JAJFAT010000013">
    <property type="protein sequence ID" value="MCC3145597.1"/>
    <property type="molecule type" value="Genomic_DNA"/>
</dbReference>
<feature type="transmembrane region" description="Helical" evidence="9">
    <location>
        <begin position="368"/>
        <end position="390"/>
    </location>
</feature>
<comment type="subcellular location">
    <subcellularLocation>
        <location evidence="1">Cell membrane</location>
        <topology evidence="1">Multi-pass membrane protein</topology>
    </subcellularLocation>
</comment>
<sequence length="485" mass="52883">MQQVMEIVNFILDLGPSVMMPIILFIMAVIFRVKLSKAIRGALTVGMGFIGINLVIGLLVGTLSPVTQLMVENFGLNLDVMDVGWPAASAIAFGTTSIVPWIFALGILLNFIMITFKWTKTLNIDLWNYWHFIFGSAFVYAATGSLALSIIIGLLTIVIVLKFADWTAPIVQDFFGLPGVSLPHTDTVSWAPIGWVINRIIDHIPVLNEMDADPEAIQEKYGIMGEPIMIGAFIGLILGLLAYGPSLAVDLRANIGSIINTSITLGAVMLIFPRMVRLLMEGLIPISDGVKEFLNKRFPGRELYIGLDAATIIGHPANVAVGLLLVPITILLAVLLSLIGANRMLPFADLAVLPFFAIWATGWSKGNIVRGVIIGSVFMIGILIIGTFLAPMVTDLAIQADFAIPEGTNLISSLDVGAHLSSWVLMVPFVWNTLSAQGTAFLIFSMFFFIFTIFSYIVFAYKAIKDDLKEVNEINELEEIESSWG</sequence>
<evidence type="ECO:0000256" key="6">
    <source>
        <dbReference type="ARBA" id="ARBA00022692"/>
    </source>
</evidence>
<feature type="transmembrane region" description="Helical" evidence="9">
    <location>
        <begin position="83"/>
        <end position="116"/>
    </location>
</feature>
<dbReference type="AlphaFoldDB" id="A0AAW4X191"/>
<dbReference type="Pfam" id="PF03611">
    <property type="entry name" value="EIIC-GAT"/>
    <property type="match status" value="1"/>
</dbReference>
<evidence type="ECO:0000259" key="10">
    <source>
        <dbReference type="PROSITE" id="PS51104"/>
    </source>
</evidence>
<evidence type="ECO:0000256" key="5">
    <source>
        <dbReference type="ARBA" id="ARBA00022683"/>
    </source>
</evidence>
<keyword evidence="3" id="KW-1003">Cell membrane</keyword>
<evidence type="ECO:0000256" key="4">
    <source>
        <dbReference type="ARBA" id="ARBA00022597"/>
    </source>
</evidence>
<keyword evidence="2" id="KW-0813">Transport</keyword>
<feature type="transmembrane region" description="Helical" evidence="9">
    <location>
        <begin position="437"/>
        <end position="459"/>
    </location>
</feature>
<name>A0AAW4X191_9FIRM</name>
<keyword evidence="5" id="KW-0598">Phosphotransferase system</keyword>
<dbReference type="RefSeq" id="WP_229346298.1">
    <property type="nucleotide sequence ID" value="NZ_JAJFAT010000013.1"/>
</dbReference>
<keyword evidence="6 9" id="KW-0812">Transmembrane</keyword>
<dbReference type="InterPro" id="IPR013014">
    <property type="entry name" value="PTS_EIIC_2"/>
</dbReference>
<feature type="transmembrane region" description="Helical" evidence="9">
    <location>
        <begin position="14"/>
        <end position="31"/>
    </location>
</feature>
<dbReference type="PIRSF" id="PIRSF006304">
    <property type="entry name" value="GatC"/>
    <property type="match status" value="1"/>
</dbReference>
<dbReference type="GO" id="GO:0009401">
    <property type="term" value="P:phosphoenolpyruvate-dependent sugar phosphotransferase system"/>
    <property type="evidence" value="ECO:0007669"/>
    <property type="project" value="UniProtKB-KW"/>
</dbReference>
<accession>A0AAW4X191</accession>
<keyword evidence="12" id="KW-1185">Reference proteome</keyword>
<gene>
    <name evidence="11" type="ORF">LJ207_09700</name>
</gene>
<evidence type="ECO:0000256" key="8">
    <source>
        <dbReference type="ARBA" id="ARBA00023136"/>
    </source>
</evidence>
<comment type="caution">
    <text evidence="11">The sequence shown here is derived from an EMBL/GenBank/DDBJ whole genome shotgun (WGS) entry which is preliminary data.</text>
</comment>
<proteinExistence type="predicted"/>
<organism evidence="11 12">
    <name type="scientific">Halanaerobium polyolivorans</name>
    <dbReference type="NCBI Taxonomy" id="2886943"/>
    <lineage>
        <taxon>Bacteria</taxon>
        <taxon>Bacillati</taxon>
        <taxon>Bacillota</taxon>
        <taxon>Clostridia</taxon>
        <taxon>Halanaerobiales</taxon>
        <taxon>Halanaerobiaceae</taxon>
        <taxon>Halanaerobium</taxon>
    </lineage>
</organism>
<evidence type="ECO:0000256" key="2">
    <source>
        <dbReference type="ARBA" id="ARBA00022448"/>
    </source>
</evidence>
<reference evidence="11 12" key="1">
    <citation type="submission" date="2021-10" db="EMBL/GenBank/DDBJ databases">
        <authorList>
            <person name="Grouzdev D.S."/>
            <person name="Pantiukh K.S."/>
            <person name="Krutkina M.S."/>
        </authorList>
    </citation>
    <scope>NUCLEOTIDE SEQUENCE [LARGE SCALE GENOMIC DNA]</scope>
    <source>
        <strain evidence="11 12">Z-7514</strain>
    </source>
</reference>
<dbReference type="InterPro" id="IPR013853">
    <property type="entry name" value="EIIC-GAT"/>
</dbReference>
<keyword evidence="7 9" id="KW-1133">Transmembrane helix</keyword>
<evidence type="ECO:0000256" key="7">
    <source>
        <dbReference type="ARBA" id="ARBA00022989"/>
    </source>
</evidence>
<keyword evidence="8 9" id="KW-0472">Membrane</keyword>
<dbReference type="PANTHER" id="PTHR37324:SF2">
    <property type="entry name" value="PTS SYSTEM GALACTITOL-SPECIFIC EIIC COMPONENT"/>
    <property type="match status" value="1"/>
</dbReference>
<keyword evidence="4" id="KW-0762">Sugar transport</keyword>
<dbReference type="Proteomes" id="UP001199296">
    <property type="component" value="Unassembled WGS sequence"/>
</dbReference>
<evidence type="ECO:0000313" key="11">
    <source>
        <dbReference type="EMBL" id="MCC3145597.1"/>
    </source>
</evidence>
<evidence type="ECO:0000256" key="1">
    <source>
        <dbReference type="ARBA" id="ARBA00004651"/>
    </source>
</evidence>
<dbReference type="GO" id="GO:0005886">
    <property type="term" value="C:plasma membrane"/>
    <property type="evidence" value="ECO:0007669"/>
    <property type="project" value="UniProtKB-SubCell"/>
</dbReference>
<dbReference type="InterPro" id="IPR004703">
    <property type="entry name" value="PTS_sugar-sp_permease"/>
</dbReference>
<feature type="domain" description="PTS EIIC type-2" evidence="10">
    <location>
        <begin position="8"/>
        <end position="457"/>
    </location>
</feature>
<dbReference type="PANTHER" id="PTHR37324">
    <property type="entry name" value="PTS SYSTEM GALACTITOL-SPECIFIC EIIC COMPONENT"/>
    <property type="match status" value="1"/>
</dbReference>
<feature type="transmembrane region" description="Helical" evidence="9">
    <location>
        <begin position="317"/>
        <end position="338"/>
    </location>
</feature>
<evidence type="ECO:0000256" key="9">
    <source>
        <dbReference type="SAM" id="Phobius"/>
    </source>
</evidence>
<evidence type="ECO:0000313" key="12">
    <source>
        <dbReference type="Proteomes" id="UP001199296"/>
    </source>
</evidence>
<dbReference type="GO" id="GO:0015577">
    <property type="term" value="F:galactitol transmembrane transporter activity"/>
    <property type="evidence" value="ECO:0007669"/>
    <property type="project" value="InterPro"/>
</dbReference>
<evidence type="ECO:0000256" key="3">
    <source>
        <dbReference type="ARBA" id="ARBA00022475"/>
    </source>
</evidence>
<feature type="transmembrane region" description="Helical" evidence="9">
    <location>
        <begin position="255"/>
        <end position="272"/>
    </location>
</feature>